<accession>A0A133Y9L8</accession>
<dbReference type="STRING" id="1497955.HMPREF1872_01062"/>
<protein>
    <submittedName>
        <fullName evidence="1">Uncharacterized protein</fullName>
    </submittedName>
</protein>
<proteinExistence type="predicted"/>
<comment type="caution">
    <text evidence="1">The sequence shown here is derived from an EMBL/GenBank/DDBJ whole genome shotgun (WGS) entry which is preliminary data.</text>
</comment>
<gene>
    <name evidence="1" type="ORF">HMPREF1872_01062</name>
</gene>
<name>A0A133Y9L8_9FIRM</name>
<dbReference type="OrthoDB" id="2068443at2"/>
<dbReference type="EMBL" id="LSCV01000035">
    <property type="protein sequence ID" value="KXB39886.1"/>
    <property type="molecule type" value="Genomic_DNA"/>
</dbReference>
<keyword evidence="2" id="KW-1185">Reference proteome</keyword>
<evidence type="ECO:0000313" key="1">
    <source>
        <dbReference type="EMBL" id="KXB39886.1"/>
    </source>
</evidence>
<evidence type="ECO:0000313" key="2">
    <source>
        <dbReference type="Proteomes" id="UP000070080"/>
    </source>
</evidence>
<dbReference type="RefSeq" id="WP_066714520.1">
    <property type="nucleotide sequence ID" value="NZ_CP118869.1"/>
</dbReference>
<reference evidence="2" key="1">
    <citation type="submission" date="2016-01" db="EMBL/GenBank/DDBJ databases">
        <authorList>
            <person name="Mitreva M."/>
            <person name="Pepin K.H."/>
            <person name="Mihindukulasuriya K.A."/>
            <person name="Fulton R."/>
            <person name="Fronick C."/>
            <person name="O'Laughlin M."/>
            <person name="Miner T."/>
            <person name="Herter B."/>
            <person name="Rosa B.A."/>
            <person name="Cordes M."/>
            <person name="Tomlinson C."/>
            <person name="Wollam A."/>
            <person name="Palsikar V.B."/>
            <person name="Mardis E.R."/>
            <person name="Wilson R.K."/>
        </authorList>
    </citation>
    <scope>NUCLEOTIDE SEQUENCE [LARGE SCALE GENOMIC DNA]</scope>
    <source>
        <strain evidence="2">KA00274</strain>
    </source>
</reference>
<dbReference type="AlphaFoldDB" id="A0A133Y9L8"/>
<dbReference type="Proteomes" id="UP000070080">
    <property type="component" value="Unassembled WGS sequence"/>
</dbReference>
<organism evidence="1 2">
    <name type="scientific">Amygdalobacter nucleatus</name>
    <dbReference type="NCBI Taxonomy" id="3029274"/>
    <lineage>
        <taxon>Bacteria</taxon>
        <taxon>Bacillati</taxon>
        <taxon>Bacillota</taxon>
        <taxon>Clostridia</taxon>
        <taxon>Eubacteriales</taxon>
        <taxon>Oscillospiraceae</taxon>
        <taxon>Amygdalobacter</taxon>
    </lineage>
</organism>
<sequence>MYSLIGKEVHHINLGYGRIRSIKGAYIEVMFEGKAKYFQYPAAFLNLLTMTDSNGADYIRQVLRDYQLAQAKK</sequence>